<name>A0A1H1PFA1_MUCMA</name>
<dbReference type="EMBL" id="LT629740">
    <property type="protein sequence ID" value="SDS09783.1"/>
    <property type="molecule type" value="Genomic_DNA"/>
</dbReference>
<evidence type="ECO:0008006" key="4">
    <source>
        <dbReference type="Google" id="ProtNLM"/>
    </source>
</evidence>
<dbReference type="AlphaFoldDB" id="A0A1H1PFA1"/>
<feature type="transmembrane region" description="Helical" evidence="1">
    <location>
        <begin position="234"/>
        <end position="252"/>
    </location>
</feature>
<dbReference type="OrthoDB" id="1432372at2"/>
<keyword evidence="1" id="KW-0472">Membrane</keyword>
<feature type="transmembrane region" description="Helical" evidence="1">
    <location>
        <begin position="63"/>
        <end position="80"/>
    </location>
</feature>
<gene>
    <name evidence="2" type="ORF">SAMN05216490_0536</name>
</gene>
<proteinExistence type="predicted"/>
<evidence type="ECO:0000313" key="3">
    <source>
        <dbReference type="Proteomes" id="UP000199679"/>
    </source>
</evidence>
<feature type="transmembrane region" description="Helical" evidence="1">
    <location>
        <begin position="473"/>
        <end position="490"/>
    </location>
</feature>
<reference evidence="2 3" key="1">
    <citation type="submission" date="2016-10" db="EMBL/GenBank/DDBJ databases">
        <authorList>
            <person name="de Groot N.N."/>
        </authorList>
    </citation>
    <scope>NUCLEOTIDE SEQUENCE [LARGE SCALE GENOMIC DNA]</scope>
    <source>
        <strain evidence="2 3">MP1X4</strain>
    </source>
</reference>
<feature type="transmembrane region" description="Helical" evidence="1">
    <location>
        <begin position="197"/>
        <end position="228"/>
    </location>
</feature>
<dbReference type="Proteomes" id="UP000199679">
    <property type="component" value="Chromosome I"/>
</dbReference>
<keyword evidence="3" id="KW-1185">Reference proteome</keyword>
<evidence type="ECO:0000313" key="2">
    <source>
        <dbReference type="EMBL" id="SDS09783.1"/>
    </source>
</evidence>
<evidence type="ECO:0000256" key="1">
    <source>
        <dbReference type="SAM" id="Phobius"/>
    </source>
</evidence>
<keyword evidence="1" id="KW-0812">Transmembrane</keyword>
<feature type="transmembrane region" description="Helical" evidence="1">
    <location>
        <begin position="87"/>
        <end position="107"/>
    </location>
</feature>
<protein>
    <recommendedName>
        <fullName evidence="4">O-Antigen ligase</fullName>
    </recommendedName>
</protein>
<accession>A0A1H1PFA1</accession>
<feature type="transmembrane region" description="Helical" evidence="1">
    <location>
        <begin position="119"/>
        <end position="139"/>
    </location>
</feature>
<organism evidence="2 3">
    <name type="scientific">Mucilaginibacter mallensis</name>
    <dbReference type="NCBI Taxonomy" id="652787"/>
    <lineage>
        <taxon>Bacteria</taxon>
        <taxon>Pseudomonadati</taxon>
        <taxon>Bacteroidota</taxon>
        <taxon>Sphingobacteriia</taxon>
        <taxon>Sphingobacteriales</taxon>
        <taxon>Sphingobacteriaceae</taxon>
        <taxon>Mucilaginibacter</taxon>
    </lineage>
</organism>
<feature type="transmembrane region" description="Helical" evidence="1">
    <location>
        <begin position="496"/>
        <end position="516"/>
    </location>
</feature>
<feature type="transmembrane region" description="Helical" evidence="1">
    <location>
        <begin position="21"/>
        <end position="43"/>
    </location>
</feature>
<keyword evidence="1" id="KW-1133">Transmembrane helix</keyword>
<dbReference type="RefSeq" id="WP_091368850.1">
    <property type="nucleotide sequence ID" value="NZ_LT629740.1"/>
</dbReference>
<dbReference type="STRING" id="652787.SAMN05216490_0536"/>
<sequence>MLIDTGHNYIQKLRKLLDWKLLAFLLLFLNVKLAVKIPAIALIYILQFDFKFGFSLKNSRLPLFYPLMIVIGTINFIIGGRHDLSYVIVWLTGISFWLLCILAVHQVKLSVEKNDAEVISNTIIVFFVINALCSAFNLLSIIHEIHAINPYTYQGNYQKYFIGTGDYIKGITFDTSNTNAILNTIGVIYFLDKKKPFMVLICMAVMLLTCSNFMNIILLLILSGIFIFKSTRDQKSLIAACVVMLVVFMLKVSPQNNQYVINITKYVFLQEKPEQRSLITQTAEPVLSPDEQKQKIAQSYLDSVSRASIPKNRIIKPVFATTIPATKNGRIIIPGADINSAPYQSLTTTPVEQRPLAAFINTHKQVLPISGNDNYNSLTPGKVLGIVQTIGFMHHHASKIWMGAGMGNFSSKLAFRASGLGFSGGYPARYIYIYHDFLVNHLDLYLNFFSRRAGYHSLTNSPFSVYDQVASEYGLLGLLALILFYFGFFASRYQQLTYGIPLLLLMAAVFFVDYWFEQLSVIPFFELMLFLNISETNKLKPAIS</sequence>